<accession>A0A5J4NNT5</accession>
<reference evidence="6 7" key="1">
    <citation type="journal article" date="2019" name="Gigascience">
        <title>Whole-genome sequence of the oriental lung fluke Paragonimus westermani.</title>
        <authorList>
            <person name="Oey H."/>
            <person name="Zakrzewski M."/>
            <person name="Narain K."/>
            <person name="Devi K.R."/>
            <person name="Agatsuma T."/>
            <person name="Nawaratna S."/>
            <person name="Gobert G.N."/>
            <person name="Jones M.K."/>
            <person name="Ragan M.A."/>
            <person name="McManus D.P."/>
            <person name="Krause L."/>
        </authorList>
    </citation>
    <scope>NUCLEOTIDE SEQUENCE [LARGE SCALE GENOMIC DNA]</scope>
    <source>
        <strain evidence="6 7">IND2009</strain>
    </source>
</reference>
<comment type="subcellular location">
    <subcellularLocation>
        <location evidence="1">Cytoplasm</location>
    </subcellularLocation>
</comment>
<dbReference type="GO" id="GO:0005730">
    <property type="term" value="C:nucleolus"/>
    <property type="evidence" value="ECO:0007669"/>
    <property type="project" value="TreeGrafter"/>
</dbReference>
<dbReference type="PANTHER" id="PTHR28511">
    <property type="entry name" value="ENDONUCLEASE V"/>
    <property type="match status" value="1"/>
</dbReference>
<keyword evidence="5" id="KW-0378">Hydrolase</keyword>
<proteinExistence type="predicted"/>
<gene>
    <name evidence="6" type="ORF">DEA37_0007400</name>
</gene>
<dbReference type="GO" id="GO:0006281">
    <property type="term" value="P:DNA repair"/>
    <property type="evidence" value="ECO:0007669"/>
    <property type="project" value="InterPro"/>
</dbReference>
<evidence type="ECO:0000313" key="7">
    <source>
        <dbReference type="Proteomes" id="UP000324629"/>
    </source>
</evidence>
<dbReference type="AlphaFoldDB" id="A0A5J4NNT5"/>
<dbReference type="Gene3D" id="3.30.2170.10">
    <property type="entry name" value="archaeoglobus fulgidus dsm 4304 superfamily"/>
    <property type="match status" value="1"/>
</dbReference>
<protein>
    <submittedName>
        <fullName evidence="6">Endonuclease V</fullName>
    </submittedName>
</protein>
<keyword evidence="4 6" id="KW-0255">Endonuclease</keyword>
<comment type="caution">
    <text evidence="6">The sequence shown here is derived from an EMBL/GenBank/DDBJ whole genome shotgun (WGS) entry which is preliminary data.</text>
</comment>
<evidence type="ECO:0000256" key="1">
    <source>
        <dbReference type="ARBA" id="ARBA00004496"/>
    </source>
</evidence>
<keyword evidence="7" id="KW-1185">Reference proteome</keyword>
<dbReference type="Pfam" id="PF04493">
    <property type="entry name" value="Endonuclease_5"/>
    <property type="match status" value="1"/>
</dbReference>
<dbReference type="GO" id="GO:0016891">
    <property type="term" value="F:RNA endonuclease activity producing 5'-phosphomonoesters, hydrolytic mechanism"/>
    <property type="evidence" value="ECO:0007669"/>
    <property type="project" value="TreeGrafter"/>
</dbReference>
<evidence type="ECO:0000256" key="3">
    <source>
        <dbReference type="ARBA" id="ARBA00022722"/>
    </source>
</evidence>
<dbReference type="GO" id="GO:0005737">
    <property type="term" value="C:cytoplasm"/>
    <property type="evidence" value="ECO:0007669"/>
    <property type="project" value="UniProtKB-SubCell"/>
</dbReference>
<evidence type="ECO:0000256" key="5">
    <source>
        <dbReference type="ARBA" id="ARBA00022801"/>
    </source>
</evidence>
<sequence>MVDLEGLKIRWTAEQIELRGQLQLEDPSWLVTKLNSNRFLIGGLDISFSKLHADVAVAALAVINFDTLEAFIPARFFVISLELVHYLSRQVRIDVPYIPTFLGYREVGPYVQLVHEFKTSHPDSIPDVLMVDGNGTLHPRGCGSACQVGYQLQMPTIGVAKNWLELRDYNGPPEPYRDRLMRCPKFASQTPADRLPIKNDQGEVCGVALFNNAGARRPVYVSPGHQISLGTACDLVLKMSKFRTPEPIRVADQLSRREVRRVDSLNITA</sequence>
<organism evidence="6 7">
    <name type="scientific">Paragonimus westermani</name>
    <dbReference type="NCBI Taxonomy" id="34504"/>
    <lineage>
        <taxon>Eukaryota</taxon>
        <taxon>Metazoa</taxon>
        <taxon>Spiralia</taxon>
        <taxon>Lophotrochozoa</taxon>
        <taxon>Platyhelminthes</taxon>
        <taxon>Trematoda</taxon>
        <taxon>Digenea</taxon>
        <taxon>Plagiorchiida</taxon>
        <taxon>Troglotremata</taxon>
        <taxon>Troglotrematidae</taxon>
        <taxon>Paragonimus</taxon>
    </lineage>
</organism>
<dbReference type="Proteomes" id="UP000324629">
    <property type="component" value="Unassembled WGS sequence"/>
</dbReference>
<evidence type="ECO:0000256" key="4">
    <source>
        <dbReference type="ARBA" id="ARBA00022759"/>
    </source>
</evidence>
<keyword evidence="2" id="KW-0963">Cytoplasm</keyword>
<dbReference type="EMBL" id="QNGE01001570">
    <property type="protein sequence ID" value="KAA3677297.1"/>
    <property type="molecule type" value="Genomic_DNA"/>
</dbReference>
<name>A0A5J4NNT5_9TREM</name>
<dbReference type="InterPro" id="IPR007581">
    <property type="entry name" value="Endonuclease-V"/>
</dbReference>
<dbReference type="GO" id="GO:0003727">
    <property type="term" value="F:single-stranded RNA binding"/>
    <property type="evidence" value="ECO:0007669"/>
    <property type="project" value="TreeGrafter"/>
</dbReference>
<evidence type="ECO:0000256" key="2">
    <source>
        <dbReference type="ARBA" id="ARBA00022490"/>
    </source>
</evidence>
<dbReference type="PANTHER" id="PTHR28511:SF1">
    <property type="entry name" value="ENDONUCLEASE V"/>
    <property type="match status" value="1"/>
</dbReference>
<evidence type="ECO:0000313" key="6">
    <source>
        <dbReference type="EMBL" id="KAA3677297.1"/>
    </source>
</evidence>
<keyword evidence="3" id="KW-0540">Nuclease</keyword>
<dbReference type="CDD" id="cd06559">
    <property type="entry name" value="Endonuclease_V"/>
    <property type="match status" value="1"/>
</dbReference>